<keyword evidence="1" id="KW-1133">Transmembrane helix</keyword>
<feature type="transmembrane region" description="Helical" evidence="1">
    <location>
        <begin position="44"/>
        <end position="62"/>
    </location>
</feature>
<evidence type="ECO:0000313" key="3">
    <source>
        <dbReference type="Proteomes" id="UP000823485"/>
    </source>
</evidence>
<dbReference type="Proteomes" id="UP000823485">
    <property type="component" value="Unassembled WGS sequence"/>
</dbReference>
<sequence length="134" mass="15202">MLVVKSIRNILIGFGIANIFLLIFILFAGAAGQTEIDIDILRTQVIGSICFGAFCGILSLIFESQRLSIVIKTGIQLFALLIGFAAFGYYLGWFRSLEEMMFMLIIFMIIYVIIWLFMYIIQKKLADQLNKGIK</sequence>
<feature type="transmembrane region" description="Helical" evidence="1">
    <location>
        <begin position="12"/>
        <end position="32"/>
    </location>
</feature>
<reference evidence="2 3" key="1">
    <citation type="submission" date="2021-01" db="EMBL/GenBank/DDBJ databases">
        <title>Genomic Encyclopedia of Type Strains, Phase IV (KMG-IV): sequencing the most valuable type-strain genomes for metagenomic binning, comparative biology and taxonomic classification.</title>
        <authorList>
            <person name="Goeker M."/>
        </authorList>
    </citation>
    <scope>NUCLEOTIDE SEQUENCE [LARGE SCALE GENOMIC DNA]</scope>
    <source>
        <strain evidence="2 3">DSM 105453</strain>
    </source>
</reference>
<keyword evidence="1" id="KW-0472">Membrane</keyword>
<dbReference type="RefSeq" id="WP_077110745.1">
    <property type="nucleotide sequence ID" value="NZ_JAFBFH010000013.1"/>
</dbReference>
<keyword evidence="3" id="KW-1185">Reference proteome</keyword>
<organism evidence="2 3">
    <name type="scientific">Siminovitchia thermophila</name>
    <dbReference type="NCBI Taxonomy" id="1245522"/>
    <lineage>
        <taxon>Bacteria</taxon>
        <taxon>Bacillati</taxon>
        <taxon>Bacillota</taxon>
        <taxon>Bacilli</taxon>
        <taxon>Bacillales</taxon>
        <taxon>Bacillaceae</taxon>
        <taxon>Siminovitchia</taxon>
    </lineage>
</organism>
<protein>
    <submittedName>
        <fullName evidence="2">Small-conductance mechanosensitive channel</fullName>
    </submittedName>
</protein>
<accession>A0ABS2R6I3</accession>
<feature type="transmembrane region" description="Helical" evidence="1">
    <location>
        <begin position="74"/>
        <end position="94"/>
    </location>
</feature>
<dbReference type="InterPro" id="IPR021560">
    <property type="entry name" value="DUF3021"/>
</dbReference>
<comment type="caution">
    <text evidence="2">The sequence shown here is derived from an EMBL/GenBank/DDBJ whole genome shotgun (WGS) entry which is preliminary data.</text>
</comment>
<evidence type="ECO:0000313" key="2">
    <source>
        <dbReference type="EMBL" id="MBM7715267.1"/>
    </source>
</evidence>
<evidence type="ECO:0000256" key="1">
    <source>
        <dbReference type="SAM" id="Phobius"/>
    </source>
</evidence>
<proteinExistence type="predicted"/>
<keyword evidence="1" id="KW-0812">Transmembrane</keyword>
<feature type="transmembrane region" description="Helical" evidence="1">
    <location>
        <begin position="100"/>
        <end position="121"/>
    </location>
</feature>
<dbReference type="Pfam" id="PF11457">
    <property type="entry name" value="DUF3021"/>
    <property type="match status" value="1"/>
</dbReference>
<gene>
    <name evidence="2" type="ORF">JOC94_002254</name>
</gene>
<name>A0ABS2R6I3_9BACI</name>
<dbReference type="EMBL" id="JAFBFH010000013">
    <property type="protein sequence ID" value="MBM7715267.1"/>
    <property type="molecule type" value="Genomic_DNA"/>
</dbReference>